<dbReference type="Proteomes" id="UP000238164">
    <property type="component" value="Chromosome 1"/>
</dbReference>
<dbReference type="KEGG" id="mgg:MPLG2_2857"/>
<keyword evidence="1" id="KW-0472">Membrane</keyword>
<evidence type="ECO:0000313" key="3">
    <source>
        <dbReference type="Proteomes" id="UP000238164"/>
    </source>
</evidence>
<proteinExistence type="predicted"/>
<evidence type="ECO:0000256" key="1">
    <source>
        <dbReference type="SAM" id="Phobius"/>
    </source>
</evidence>
<accession>A0A2N9JK96</accession>
<protein>
    <submittedName>
        <fullName evidence="2">Uncharacterized protein</fullName>
    </submittedName>
</protein>
<keyword evidence="1" id="KW-1133">Transmembrane helix</keyword>
<feature type="transmembrane region" description="Helical" evidence="1">
    <location>
        <begin position="6"/>
        <end position="28"/>
    </location>
</feature>
<name>A0A2N9JK96_9ACTN</name>
<keyword evidence="3" id="KW-1185">Reference proteome</keyword>
<keyword evidence="1" id="KW-0812">Transmembrane</keyword>
<organism evidence="2 3">
    <name type="scientific">Micropruina glycogenica</name>
    <dbReference type="NCBI Taxonomy" id="75385"/>
    <lineage>
        <taxon>Bacteria</taxon>
        <taxon>Bacillati</taxon>
        <taxon>Actinomycetota</taxon>
        <taxon>Actinomycetes</taxon>
        <taxon>Propionibacteriales</taxon>
        <taxon>Nocardioidaceae</taxon>
        <taxon>Micropruina</taxon>
    </lineage>
</organism>
<reference evidence="2 3" key="1">
    <citation type="submission" date="2018-02" db="EMBL/GenBank/DDBJ databases">
        <authorList>
            <person name="Cohen D.B."/>
            <person name="Kent A.D."/>
        </authorList>
    </citation>
    <scope>NUCLEOTIDE SEQUENCE [LARGE SCALE GENOMIC DNA]</scope>
    <source>
        <strain evidence="2">1</strain>
    </source>
</reference>
<sequence length="134" mass="15107">MAMPRVAPALLAVCLIATVVVLFVVIRVNALRRRDARLFESWGWALEAQTRADVRIAHVVNSYQRARRGTKAVLEWPNGARQDAWVEGAWFGTGCYLVVRHSFSAYGPHNRNPNVCYTGHPMMVLPHDAPQAWQ</sequence>
<dbReference type="EMBL" id="LT985188">
    <property type="protein sequence ID" value="SPD87887.1"/>
    <property type="molecule type" value="Genomic_DNA"/>
</dbReference>
<dbReference type="AlphaFoldDB" id="A0A2N9JK96"/>
<evidence type="ECO:0000313" key="2">
    <source>
        <dbReference type="EMBL" id="SPD87887.1"/>
    </source>
</evidence>
<gene>
    <name evidence="2" type="ORF">MPLG2_2857</name>
</gene>